<feature type="chain" id="PRO_5041263883" description="Translation initiation factor 2 (IF-2, GTPase)" evidence="3">
    <location>
        <begin position="22"/>
        <end position="118"/>
    </location>
</feature>
<protein>
    <recommendedName>
        <fullName evidence="6">Translation initiation factor 2 (IF-2, GTPase)</fullName>
    </recommendedName>
</protein>
<evidence type="ECO:0000313" key="5">
    <source>
        <dbReference type="Proteomes" id="UP001165292"/>
    </source>
</evidence>
<feature type="transmembrane region" description="Helical" evidence="2">
    <location>
        <begin position="89"/>
        <end position="108"/>
    </location>
</feature>
<keyword evidence="2" id="KW-1133">Transmembrane helix</keyword>
<keyword evidence="3" id="KW-0732">Signal</keyword>
<evidence type="ECO:0000313" key="4">
    <source>
        <dbReference type="EMBL" id="MCO7546016.1"/>
    </source>
</evidence>
<organism evidence="4 5">
    <name type="scientific">Stutzerimonas nitrititolerans</name>
    <dbReference type="NCBI Taxonomy" id="2482751"/>
    <lineage>
        <taxon>Bacteria</taxon>
        <taxon>Pseudomonadati</taxon>
        <taxon>Pseudomonadota</taxon>
        <taxon>Gammaproteobacteria</taxon>
        <taxon>Pseudomonadales</taxon>
        <taxon>Pseudomonadaceae</taxon>
        <taxon>Stutzerimonas</taxon>
    </lineage>
</organism>
<feature type="signal peptide" evidence="3">
    <location>
        <begin position="1"/>
        <end position="21"/>
    </location>
</feature>
<comment type="caution">
    <text evidence="4">The sequence shown here is derived from an EMBL/GenBank/DDBJ whole genome shotgun (WGS) entry which is preliminary data.</text>
</comment>
<name>A0AA41WQE3_9GAMM</name>
<feature type="region of interest" description="Disordered" evidence="1">
    <location>
        <begin position="22"/>
        <end position="52"/>
    </location>
</feature>
<sequence length="118" mass="13026">MRQGSLSVLFALCLLAPALQAQEPDSQPAPEPEAAPQQRLEVAPPQDAVTRETSAQLMQLREENQRLKALLQQQQANAEAPLLNDQQQWFAVGGGVGVLGFLFGVLATRGRRRRQWLN</sequence>
<keyword evidence="2" id="KW-0472">Membrane</keyword>
<keyword evidence="2" id="KW-0812">Transmembrane</keyword>
<evidence type="ECO:0008006" key="6">
    <source>
        <dbReference type="Google" id="ProtNLM"/>
    </source>
</evidence>
<gene>
    <name evidence="4" type="ORF">NJF43_14755</name>
</gene>
<dbReference type="RefSeq" id="WP_014853302.1">
    <property type="nucleotide sequence ID" value="NZ_DALYRC010000031.1"/>
</dbReference>
<evidence type="ECO:0000256" key="3">
    <source>
        <dbReference type="SAM" id="SignalP"/>
    </source>
</evidence>
<reference evidence="4" key="1">
    <citation type="submission" date="2022-06" db="EMBL/GenBank/DDBJ databases">
        <title>Detection of beta-lactamases in bacteria of animal origin.</title>
        <authorList>
            <person name="Mlynarcik P."/>
            <person name="Zdarska V."/>
            <person name="Chudobova H."/>
            <person name="Prochazkova P."/>
            <person name="Hricova K."/>
            <person name="Mezerova K."/>
            <person name="Bardon J."/>
            <person name="Dolejska M."/>
            <person name="Sukkar I."/>
            <person name="Kolar M."/>
        </authorList>
    </citation>
    <scope>NUCLEOTIDE SEQUENCE</scope>
    <source>
        <strain evidence="4">S 300-3</strain>
    </source>
</reference>
<accession>A0AA41WQE3</accession>
<evidence type="ECO:0000256" key="1">
    <source>
        <dbReference type="SAM" id="MobiDB-lite"/>
    </source>
</evidence>
<evidence type="ECO:0000256" key="2">
    <source>
        <dbReference type="SAM" id="Phobius"/>
    </source>
</evidence>
<dbReference type="Proteomes" id="UP001165292">
    <property type="component" value="Unassembled WGS sequence"/>
</dbReference>
<proteinExistence type="predicted"/>
<dbReference type="EMBL" id="JAMYBS010000018">
    <property type="protein sequence ID" value="MCO7546016.1"/>
    <property type="molecule type" value="Genomic_DNA"/>
</dbReference>
<dbReference type="AlphaFoldDB" id="A0AA41WQE3"/>